<keyword evidence="3 13" id="KW-0813">Transport</keyword>
<gene>
    <name evidence="17" type="ORF">BDQ12DRAFT_681341</name>
</gene>
<name>A0A5C3M346_9AGAR</name>
<dbReference type="SUPFAM" id="SSF54427">
    <property type="entry name" value="NTF2-like"/>
    <property type="match status" value="1"/>
</dbReference>
<comment type="similarity">
    <text evidence="2 13">Belongs to the Tim44 family.</text>
</comment>
<proteinExistence type="inferred from homology"/>
<dbReference type="EMBL" id="ML213598">
    <property type="protein sequence ID" value="TFK39849.1"/>
    <property type="molecule type" value="Genomic_DNA"/>
</dbReference>
<comment type="function">
    <text evidence="13">Essential component of the PAM complex, a complex required for the translocation of transit peptide-containing proteins from the inner membrane into the mitochondrial matrix in an ATP-dependent manner.</text>
</comment>
<feature type="coiled-coil region" evidence="14">
    <location>
        <begin position="64"/>
        <end position="91"/>
    </location>
</feature>
<keyword evidence="7 13" id="KW-0653">Protein transport</keyword>
<evidence type="ECO:0000256" key="15">
    <source>
        <dbReference type="SAM" id="MobiDB-lite"/>
    </source>
</evidence>
<comment type="subcellular location">
    <subcellularLocation>
        <location evidence="1">Mitochondrion inner membrane</location>
        <topology evidence="1">Peripheral membrane protein</topology>
    </subcellularLocation>
</comment>
<keyword evidence="5 13" id="KW-0999">Mitochondrion inner membrane</keyword>
<accession>A0A5C3M346</accession>
<dbReference type="Proteomes" id="UP000308652">
    <property type="component" value="Unassembled WGS sequence"/>
</dbReference>
<dbReference type="Gene3D" id="3.10.450.240">
    <property type="match status" value="1"/>
</dbReference>
<dbReference type="GO" id="GO:0051087">
    <property type="term" value="F:protein-folding chaperone binding"/>
    <property type="evidence" value="ECO:0007669"/>
    <property type="project" value="InterPro"/>
</dbReference>
<evidence type="ECO:0000256" key="2">
    <source>
        <dbReference type="ARBA" id="ARBA00009597"/>
    </source>
</evidence>
<dbReference type="InterPro" id="IPR017303">
    <property type="entry name" value="Tim44"/>
</dbReference>
<evidence type="ECO:0000256" key="4">
    <source>
        <dbReference type="ARBA" id="ARBA00022741"/>
    </source>
</evidence>
<dbReference type="GO" id="GO:0005524">
    <property type="term" value="F:ATP binding"/>
    <property type="evidence" value="ECO:0007669"/>
    <property type="project" value="UniProtKB-KW"/>
</dbReference>
<keyword evidence="11 13" id="KW-0472">Membrane</keyword>
<evidence type="ECO:0000256" key="11">
    <source>
        <dbReference type="ARBA" id="ARBA00023136"/>
    </source>
</evidence>
<evidence type="ECO:0000256" key="6">
    <source>
        <dbReference type="ARBA" id="ARBA00022840"/>
    </source>
</evidence>
<dbReference type="InterPro" id="IPR007379">
    <property type="entry name" value="Tim44-like_dom"/>
</dbReference>
<dbReference type="InterPro" id="IPR039544">
    <property type="entry name" value="Tim44-like"/>
</dbReference>
<organism evidence="17 18">
    <name type="scientific">Crucibulum laeve</name>
    <dbReference type="NCBI Taxonomy" id="68775"/>
    <lineage>
        <taxon>Eukaryota</taxon>
        <taxon>Fungi</taxon>
        <taxon>Dikarya</taxon>
        <taxon>Basidiomycota</taxon>
        <taxon>Agaricomycotina</taxon>
        <taxon>Agaricomycetes</taxon>
        <taxon>Agaricomycetidae</taxon>
        <taxon>Agaricales</taxon>
        <taxon>Agaricineae</taxon>
        <taxon>Nidulariaceae</taxon>
        <taxon>Crucibulum</taxon>
    </lineage>
</organism>
<sequence length="453" mass="50733">MLPRNLQSLVLRTATRRGALLARHSAYGPPRIAAGQQGVAAFHSSSRRQNELPKSPFQTFVEVLRDELKKNRELQENVKQLQGDVDKLQDSEAMKKARAAYERARLTSSIKENPRLRAAAEELKKTGVKVGDAVSEALKTMEESEVMRAISRASAAVSSTIEKSTEPIRKTAAYKALSDTLVDALDDSGSAKHAGFEEKEARRLRRQKRLAKAGRGAGLGPNRVAADPEAGSSLVLHKDSPRQEAWNKLKETNSLLRSFVQLRQAFDESENPVVSSVRSVTQTVGSWFDENETAQVMRLMKAFDPNFNRETFERELREYIVPEVVDAYLSADQEALKAWCGEATYNVLWATMEHYLRQGLISDSKVLDIRQVDVSDGKILENNIPVFVISFSTQEVLLFRNAKTAEIVVGADDKVEQCTYYAVITRLEEELDNELTGGWKVIEMARRSARAYL</sequence>
<evidence type="ECO:0000256" key="7">
    <source>
        <dbReference type="ARBA" id="ARBA00022927"/>
    </source>
</evidence>
<evidence type="ECO:0000256" key="1">
    <source>
        <dbReference type="ARBA" id="ARBA00004637"/>
    </source>
</evidence>
<feature type="region of interest" description="Disordered" evidence="15">
    <location>
        <begin position="190"/>
        <end position="229"/>
    </location>
</feature>
<evidence type="ECO:0000256" key="13">
    <source>
        <dbReference type="PIRNR" id="PIRNR037871"/>
    </source>
</evidence>
<dbReference type="PIRSF" id="PIRSF037871">
    <property type="entry name" value="TIM44"/>
    <property type="match status" value="1"/>
</dbReference>
<keyword evidence="8" id="KW-0809">Transit peptide</keyword>
<evidence type="ECO:0000256" key="14">
    <source>
        <dbReference type="SAM" id="Coils"/>
    </source>
</evidence>
<dbReference type="FunFam" id="3.10.450.240:FF:000002">
    <property type="entry name" value="Mitochondrial import inner membrane translocase subunit TIM44"/>
    <property type="match status" value="1"/>
</dbReference>
<evidence type="ECO:0000313" key="18">
    <source>
        <dbReference type="Proteomes" id="UP000308652"/>
    </source>
</evidence>
<reference evidence="17 18" key="1">
    <citation type="journal article" date="2019" name="Nat. Ecol. Evol.">
        <title>Megaphylogeny resolves global patterns of mushroom evolution.</title>
        <authorList>
            <person name="Varga T."/>
            <person name="Krizsan K."/>
            <person name="Foldi C."/>
            <person name="Dima B."/>
            <person name="Sanchez-Garcia M."/>
            <person name="Sanchez-Ramirez S."/>
            <person name="Szollosi G.J."/>
            <person name="Szarkandi J.G."/>
            <person name="Papp V."/>
            <person name="Albert L."/>
            <person name="Andreopoulos W."/>
            <person name="Angelini C."/>
            <person name="Antonin V."/>
            <person name="Barry K.W."/>
            <person name="Bougher N.L."/>
            <person name="Buchanan P."/>
            <person name="Buyck B."/>
            <person name="Bense V."/>
            <person name="Catcheside P."/>
            <person name="Chovatia M."/>
            <person name="Cooper J."/>
            <person name="Damon W."/>
            <person name="Desjardin D."/>
            <person name="Finy P."/>
            <person name="Geml J."/>
            <person name="Haridas S."/>
            <person name="Hughes K."/>
            <person name="Justo A."/>
            <person name="Karasinski D."/>
            <person name="Kautmanova I."/>
            <person name="Kiss B."/>
            <person name="Kocsube S."/>
            <person name="Kotiranta H."/>
            <person name="LaButti K.M."/>
            <person name="Lechner B.E."/>
            <person name="Liimatainen K."/>
            <person name="Lipzen A."/>
            <person name="Lukacs Z."/>
            <person name="Mihaltcheva S."/>
            <person name="Morgado L.N."/>
            <person name="Niskanen T."/>
            <person name="Noordeloos M.E."/>
            <person name="Ohm R.A."/>
            <person name="Ortiz-Santana B."/>
            <person name="Ovrebo C."/>
            <person name="Racz N."/>
            <person name="Riley R."/>
            <person name="Savchenko A."/>
            <person name="Shiryaev A."/>
            <person name="Soop K."/>
            <person name="Spirin V."/>
            <person name="Szebenyi C."/>
            <person name="Tomsovsky M."/>
            <person name="Tulloss R.E."/>
            <person name="Uehling J."/>
            <person name="Grigoriev I.V."/>
            <person name="Vagvolgyi C."/>
            <person name="Papp T."/>
            <person name="Martin F.M."/>
            <person name="Miettinen O."/>
            <person name="Hibbett D.S."/>
            <person name="Nagy L.G."/>
        </authorList>
    </citation>
    <scope>NUCLEOTIDE SEQUENCE [LARGE SCALE GENOMIC DNA]</scope>
    <source>
        <strain evidence="17 18">CBS 166.37</strain>
    </source>
</reference>
<dbReference type="InterPro" id="IPR032710">
    <property type="entry name" value="NTF2-like_dom_sf"/>
</dbReference>
<keyword evidence="14" id="KW-0175">Coiled coil</keyword>
<keyword evidence="6" id="KW-0067">ATP-binding</keyword>
<keyword evidence="9 13" id="KW-0811">Translocation</keyword>
<dbReference type="Pfam" id="PF04280">
    <property type="entry name" value="Tim44"/>
    <property type="match status" value="1"/>
</dbReference>
<evidence type="ECO:0000256" key="12">
    <source>
        <dbReference type="ARBA" id="ARBA00074309"/>
    </source>
</evidence>
<evidence type="ECO:0000256" key="9">
    <source>
        <dbReference type="ARBA" id="ARBA00023010"/>
    </source>
</evidence>
<keyword evidence="4" id="KW-0547">Nucleotide-binding</keyword>
<dbReference type="PANTHER" id="PTHR10721">
    <property type="entry name" value="MITOCHONDRIAL IMPORT INNER MEMBRANE TRANSLOCASE SUBUNIT TIM44"/>
    <property type="match status" value="1"/>
</dbReference>
<dbReference type="OrthoDB" id="10265990at2759"/>
<keyword evidence="18" id="KW-1185">Reference proteome</keyword>
<evidence type="ECO:0000256" key="5">
    <source>
        <dbReference type="ARBA" id="ARBA00022792"/>
    </source>
</evidence>
<dbReference type="GO" id="GO:0005743">
    <property type="term" value="C:mitochondrial inner membrane"/>
    <property type="evidence" value="ECO:0007669"/>
    <property type="project" value="UniProtKB-SubCell"/>
</dbReference>
<feature type="domain" description="Tim44-like" evidence="16">
    <location>
        <begin position="293"/>
        <end position="446"/>
    </location>
</feature>
<dbReference type="GO" id="GO:0030150">
    <property type="term" value="P:protein import into mitochondrial matrix"/>
    <property type="evidence" value="ECO:0007669"/>
    <property type="project" value="InterPro"/>
</dbReference>
<protein>
    <recommendedName>
        <fullName evidence="12 13">Mitochondrial import inner membrane translocase subunit TIM44</fullName>
    </recommendedName>
</protein>
<dbReference type="STRING" id="68775.A0A5C3M346"/>
<dbReference type="SMART" id="SM00978">
    <property type="entry name" value="Tim44"/>
    <property type="match status" value="1"/>
</dbReference>
<dbReference type="PANTHER" id="PTHR10721:SF1">
    <property type="entry name" value="MITOCHONDRIAL IMPORT INNER MEMBRANE TRANSLOCASE SUBUNIT TIM44"/>
    <property type="match status" value="1"/>
</dbReference>
<feature type="compositionally biased region" description="Basic residues" evidence="15">
    <location>
        <begin position="202"/>
        <end position="212"/>
    </location>
</feature>
<evidence type="ECO:0000256" key="10">
    <source>
        <dbReference type="ARBA" id="ARBA00023128"/>
    </source>
</evidence>
<evidence type="ECO:0000256" key="8">
    <source>
        <dbReference type="ARBA" id="ARBA00022946"/>
    </source>
</evidence>
<keyword evidence="10 13" id="KW-0496">Mitochondrion</keyword>
<evidence type="ECO:0000259" key="16">
    <source>
        <dbReference type="SMART" id="SM00978"/>
    </source>
</evidence>
<evidence type="ECO:0000313" key="17">
    <source>
        <dbReference type="EMBL" id="TFK39849.1"/>
    </source>
</evidence>
<dbReference type="AlphaFoldDB" id="A0A5C3M346"/>
<evidence type="ECO:0000256" key="3">
    <source>
        <dbReference type="ARBA" id="ARBA00022448"/>
    </source>
</evidence>